<dbReference type="PANTHER" id="PTHR30466">
    <property type="entry name" value="FLAVIN REDUCTASE"/>
    <property type="match status" value="1"/>
</dbReference>
<proteinExistence type="predicted"/>
<dbReference type="InterPro" id="IPR050268">
    <property type="entry name" value="NADH-dep_flavin_reductase"/>
</dbReference>
<dbReference type="InterPro" id="IPR012349">
    <property type="entry name" value="Split_barrel_FMN-bd"/>
</dbReference>
<dbReference type="Pfam" id="PF01613">
    <property type="entry name" value="Flavin_Reduct"/>
    <property type="match status" value="1"/>
</dbReference>
<reference evidence="3 4" key="1">
    <citation type="submission" date="2015-12" db="EMBL/GenBank/DDBJ databases">
        <title>Diversity of Burkholderia near neighbor genomes.</title>
        <authorList>
            <person name="Sahl J."/>
            <person name="Wagner D."/>
            <person name="Keim P."/>
        </authorList>
    </citation>
    <scope>NUCLEOTIDE SEQUENCE [LARGE SCALE GENOMIC DNA]</scope>
    <source>
        <strain evidence="3 4">MSMB1184WGS</strain>
    </source>
</reference>
<feature type="domain" description="Flavin reductase like" evidence="2">
    <location>
        <begin position="15"/>
        <end position="163"/>
    </location>
</feature>
<dbReference type="AlphaFoldDB" id="A0A1B4Q3U3"/>
<dbReference type="SUPFAM" id="SSF50475">
    <property type="entry name" value="FMN-binding split barrel"/>
    <property type="match status" value="1"/>
</dbReference>
<dbReference type="InterPro" id="IPR002563">
    <property type="entry name" value="Flavin_Rdtase-like_dom"/>
</dbReference>
<evidence type="ECO:0000313" key="3">
    <source>
        <dbReference type="EMBL" id="AOK20815.1"/>
    </source>
</evidence>
<keyword evidence="1" id="KW-0560">Oxidoreductase</keyword>
<organism evidence="3 4">
    <name type="scientific">Burkholderia cepacia</name>
    <name type="common">Pseudomonas cepacia</name>
    <dbReference type="NCBI Taxonomy" id="292"/>
    <lineage>
        <taxon>Bacteria</taxon>
        <taxon>Pseudomonadati</taxon>
        <taxon>Pseudomonadota</taxon>
        <taxon>Betaproteobacteria</taxon>
        <taxon>Burkholderiales</taxon>
        <taxon>Burkholderiaceae</taxon>
        <taxon>Burkholderia</taxon>
        <taxon>Burkholderia cepacia complex</taxon>
    </lineage>
</organism>
<sequence length="182" mass="18969">MTNTVDIAQQLKQAMRGVAATVTIVTTGGDGAAAAPCALTASSFTSVALDPPTVLVCINRRASIHASITGRRRFCVNALRSCHVPLALACSTTGSDARFAHDAWRTDAATGLPYLENAQTSFFCDTLEQVEVGSHSILVGRVTRVAMSADVNPLMYVNGAFAAVRSLPSDATRAPSAAGERT</sequence>
<name>A0A1B4Q3U3_BURCE</name>
<dbReference type="Gene3D" id="2.30.110.10">
    <property type="entry name" value="Electron Transport, Fmn-binding Protein, Chain A"/>
    <property type="match status" value="1"/>
</dbReference>
<dbReference type="EMBL" id="CP013444">
    <property type="protein sequence ID" value="AOK20815.1"/>
    <property type="molecule type" value="Genomic_DNA"/>
</dbReference>
<dbReference type="GO" id="GO:0006208">
    <property type="term" value="P:pyrimidine nucleobase catabolic process"/>
    <property type="evidence" value="ECO:0007669"/>
    <property type="project" value="TreeGrafter"/>
</dbReference>
<dbReference type="RefSeq" id="WP_069275048.1">
    <property type="nucleotide sequence ID" value="NZ_CP013444.1"/>
</dbReference>
<evidence type="ECO:0000256" key="1">
    <source>
        <dbReference type="ARBA" id="ARBA00023002"/>
    </source>
</evidence>
<dbReference type="GO" id="GO:0010181">
    <property type="term" value="F:FMN binding"/>
    <property type="evidence" value="ECO:0007669"/>
    <property type="project" value="InterPro"/>
</dbReference>
<evidence type="ECO:0000313" key="4">
    <source>
        <dbReference type="Proteomes" id="UP000094776"/>
    </source>
</evidence>
<gene>
    <name evidence="3" type="ORF">WT26_34490</name>
</gene>
<accession>A0A1B4Q3U3</accession>
<dbReference type="Proteomes" id="UP000094776">
    <property type="component" value="Chromosome 2"/>
</dbReference>
<dbReference type="SMART" id="SM00903">
    <property type="entry name" value="Flavin_Reduct"/>
    <property type="match status" value="1"/>
</dbReference>
<dbReference type="PANTHER" id="PTHR30466:SF1">
    <property type="entry name" value="FMN REDUCTASE (NADH) RUTF"/>
    <property type="match status" value="1"/>
</dbReference>
<protein>
    <submittedName>
        <fullName evidence="3">Flavin reductase</fullName>
    </submittedName>
</protein>
<evidence type="ECO:0000259" key="2">
    <source>
        <dbReference type="SMART" id="SM00903"/>
    </source>
</evidence>
<dbReference type="GO" id="GO:0042602">
    <property type="term" value="F:riboflavin reductase (NADPH) activity"/>
    <property type="evidence" value="ECO:0007669"/>
    <property type="project" value="TreeGrafter"/>
</dbReference>